<dbReference type="EMBL" id="BJYS01000041">
    <property type="protein sequence ID" value="GEO06569.1"/>
    <property type="molecule type" value="Genomic_DNA"/>
</dbReference>
<dbReference type="RefSeq" id="WP_146902900.1">
    <property type="nucleotide sequence ID" value="NZ_BJYS01000041.1"/>
</dbReference>
<accession>A0A512B3N2</accession>
<keyword evidence="1" id="KW-0732">Signal</keyword>
<keyword evidence="3" id="KW-1185">Reference proteome</keyword>
<proteinExistence type="predicted"/>
<protein>
    <submittedName>
        <fullName evidence="2">Membrane protein</fullName>
    </submittedName>
</protein>
<evidence type="ECO:0000313" key="3">
    <source>
        <dbReference type="Proteomes" id="UP000321532"/>
    </source>
</evidence>
<dbReference type="Proteomes" id="UP000321532">
    <property type="component" value="Unassembled WGS sequence"/>
</dbReference>
<evidence type="ECO:0000256" key="1">
    <source>
        <dbReference type="SAM" id="SignalP"/>
    </source>
</evidence>
<dbReference type="InterPro" id="IPR019861">
    <property type="entry name" value="PorP/SprF_Bacteroidetes"/>
</dbReference>
<reference evidence="2 3" key="1">
    <citation type="submission" date="2019-07" db="EMBL/GenBank/DDBJ databases">
        <title>Whole genome shotgun sequence of Adhaeribacter aerolatus NBRC 106133.</title>
        <authorList>
            <person name="Hosoyama A."/>
            <person name="Uohara A."/>
            <person name="Ohji S."/>
            <person name="Ichikawa N."/>
        </authorList>
    </citation>
    <scope>NUCLEOTIDE SEQUENCE [LARGE SCALE GENOMIC DNA]</scope>
    <source>
        <strain evidence="2 3">NBRC 106133</strain>
    </source>
</reference>
<comment type="caution">
    <text evidence="2">The sequence shown here is derived from an EMBL/GenBank/DDBJ whole genome shotgun (WGS) entry which is preliminary data.</text>
</comment>
<dbReference type="OrthoDB" id="978914at2"/>
<feature type="chain" id="PRO_5022224193" evidence="1">
    <location>
        <begin position="20"/>
        <end position="319"/>
    </location>
</feature>
<evidence type="ECO:0000313" key="2">
    <source>
        <dbReference type="EMBL" id="GEO06569.1"/>
    </source>
</evidence>
<organism evidence="2 3">
    <name type="scientific">Adhaeribacter aerolatus</name>
    <dbReference type="NCBI Taxonomy" id="670289"/>
    <lineage>
        <taxon>Bacteria</taxon>
        <taxon>Pseudomonadati</taxon>
        <taxon>Bacteroidota</taxon>
        <taxon>Cytophagia</taxon>
        <taxon>Cytophagales</taxon>
        <taxon>Hymenobacteraceae</taxon>
        <taxon>Adhaeribacter</taxon>
    </lineage>
</organism>
<feature type="signal peptide" evidence="1">
    <location>
        <begin position="1"/>
        <end position="19"/>
    </location>
</feature>
<sequence>MKKLSILLFFSLLATVAVAQQKALYSQYMSNYYLLNPAVAGYSKNLNFKMGYRNQWVGFEGAPSTIYLSGEGALFQNSRSRKRRGRGTQAFHGAGGHLYKDATGPTSRTGIMASYAYHVPLSNTVFLSSGLSAGVQQYLFDENKIHLADNSNDLDPVTSGGSQRVFKPDLNVGTYLHASEFYVGVSLFQALGNKLFKFDDTAVPSRLAQHWFISGGYNLAVDKNFTLAPSVLLKYVNPAPLQADINLKGIYTFNNRRKTEYDDQFWAGVSYRTKDAVVALMGLQFMEQYQFSYSYDITVSPIRHYSSGSHEIMFGFRVK</sequence>
<dbReference type="NCBIfam" id="TIGR03519">
    <property type="entry name" value="T9SS_PorP_fam"/>
    <property type="match status" value="1"/>
</dbReference>
<gene>
    <name evidence="2" type="ORF">AAE02nite_42330</name>
</gene>
<dbReference type="Pfam" id="PF11751">
    <property type="entry name" value="PorP_SprF"/>
    <property type="match status" value="1"/>
</dbReference>
<name>A0A512B3N2_9BACT</name>
<dbReference type="AlphaFoldDB" id="A0A512B3N2"/>